<keyword evidence="6" id="KW-1185">Reference proteome</keyword>
<dbReference type="Pfam" id="PF03965">
    <property type="entry name" value="Penicillinase_R"/>
    <property type="match status" value="1"/>
</dbReference>
<dbReference type="SUPFAM" id="SSF46785">
    <property type="entry name" value="Winged helix' DNA-binding domain"/>
    <property type="match status" value="1"/>
</dbReference>
<keyword evidence="4" id="KW-0804">Transcription</keyword>
<accession>A0ABS8GCI1</accession>
<protein>
    <submittedName>
        <fullName evidence="5">BlaI/MecI/CopY family transcriptional regulator</fullName>
    </submittedName>
</protein>
<comment type="caution">
    <text evidence="5">The sequence shown here is derived from an EMBL/GenBank/DDBJ whole genome shotgun (WGS) entry which is preliminary data.</text>
</comment>
<evidence type="ECO:0000256" key="3">
    <source>
        <dbReference type="ARBA" id="ARBA00023125"/>
    </source>
</evidence>
<dbReference type="InterPro" id="IPR036388">
    <property type="entry name" value="WH-like_DNA-bd_sf"/>
</dbReference>
<evidence type="ECO:0000313" key="6">
    <source>
        <dbReference type="Proteomes" id="UP001520878"/>
    </source>
</evidence>
<evidence type="ECO:0000313" key="5">
    <source>
        <dbReference type="EMBL" id="MCC2616906.1"/>
    </source>
</evidence>
<proteinExistence type="inferred from homology"/>
<dbReference type="PIRSF" id="PIRSF019455">
    <property type="entry name" value="CopR_AtkY"/>
    <property type="match status" value="1"/>
</dbReference>
<sequence>MEISDAEYDVMCAIWAGHPVDAKTIIARLSAHKDWHDKTVKTLLGRLVKKGALTFQKDARAYLYSPSLAKEAYQRQQSQHIIERFFGGRLSPFVTAFAKQKSLQAQDVEALKTLIENWERDND</sequence>
<gene>
    <name evidence="5" type="ORF">LJ739_11705</name>
</gene>
<reference evidence="5 6" key="1">
    <citation type="submission" date="2021-10" db="EMBL/GenBank/DDBJ databases">
        <title>Draft genome of Aestuariibacter halophilus JC2043.</title>
        <authorList>
            <person name="Emsley S.A."/>
            <person name="Pfannmuller K.M."/>
            <person name="Ushijima B."/>
            <person name="Saw J.H."/>
            <person name="Videau P."/>
        </authorList>
    </citation>
    <scope>NUCLEOTIDE SEQUENCE [LARGE SCALE GENOMIC DNA]</scope>
    <source>
        <strain evidence="5 6">JC2043</strain>
    </source>
</reference>
<comment type="similarity">
    <text evidence="1">Belongs to the BlaI transcriptional regulatory family.</text>
</comment>
<name>A0ABS8GCI1_9ALTE</name>
<dbReference type="Proteomes" id="UP001520878">
    <property type="component" value="Unassembled WGS sequence"/>
</dbReference>
<evidence type="ECO:0000256" key="2">
    <source>
        <dbReference type="ARBA" id="ARBA00023015"/>
    </source>
</evidence>
<keyword evidence="2" id="KW-0805">Transcription regulation</keyword>
<dbReference type="RefSeq" id="WP_229160724.1">
    <property type="nucleotide sequence ID" value="NZ_JAJEWP010000003.1"/>
</dbReference>
<dbReference type="EMBL" id="JAJEWP010000003">
    <property type="protein sequence ID" value="MCC2616906.1"/>
    <property type="molecule type" value="Genomic_DNA"/>
</dbReference>
<keyword evidence="3" id="KW-0238">DNA-binding</keyword>
<dbReference type="Gene3D" id="1.10.10.10">
    <property type="entry name" value="Winged helix-like DNA-binding domain superfamily/Winged helix DNA-binding domain"/>
    <property type="match status" value="1"/>
</dbReference>
<evidence type="ECO:0000256" key="4">
    <source>
        <dbReference type="ARBA" id="ARBA00023163"/>
    </source>
</evidence>
<organism evidence="5 6">
    <name type="scientific">Fluctibacter halophilus</name>
    <dbReference type="NCBI Taxonomy" id="226011"/>
    <lineage>
        <taxon>Bacteria</taxon>
        <taxon>Pseudomonadati</taxon>
        <taxon>Pseudomonadota</taxon>
        <taxon>Gammaproteobacteria</taxon>
        <taxon>Alteromonadales</taxon>
        <taxon>Alteromonadaceae</taxon>
        <taxon>Fluctibacter</taxon>
    </lineage>
</organism>
<dbReference type="InterPro" id="IPR005650">
    <property type="entry name" value="BlaI_family"/>
</dbReference>
<dbReference type="Gene3D" id="1.10.4040.10">
    <property type="entry name" value="Penicillinase repressor domain"/>
    <property type="match status" value="1"/>
</dbReference>
<evidence type="ECO:0000256" key="1">
    <source>
        <dbReference type="ARBA" id="ARBA00011046"/>
    </source>
</evidence>
<dbReference type="InterPro" id="IPR036390">
    <property type="entry name" value="WH_DNA-bd_sf"/>
</dbReference>